<organism evidence="10 11">
    <name type="scientific">Dendrobium chrysotoxum</name>
    <name type="common">Orchid</name>
    <dbReference type="NCBI Taxonomy" id="161865"/>
    <lineage>
        <taxon>Eukaryota</taxon>
        <taxon>Viridiplantae</taxon>
        <taxon>Streptophyta</taxon>
        <taxon>Embryophyta</taxon>
        <taxon>Tracheophyta</taxon>
        <taxon>Spermatophyta</taxon>
        <taxon>Magnoliopsida</taxon>
        <taxon>Liliopsida</taxon>
        <taxon>Asparagales</taxon>
        <taxon>Orchidaceae</taxon>
        <taxon>Epidendroideae</taxon>
        <taxon>Malaxideae</taxon>
        <taxon>Dendrobiinae</taxon>
        <taxon>Dendrobium</taxon>
    </lineage>
</organism>
<dbReference type="PRINTS" id="PR00019">
    <property type="entry name" value="LEURICHRPT"/>
</dbReference>
<evidence type="ECO:0000256" key="5">
    <source>
        <dbReference type="ARBA" id="ARBA00022737"/>
    </source>
</evidence>
<dbReference type="GO" id="GO:0016020">
    <property type="term" value="C:membrane"/>
    <property type="evidence" value="ECO:0007669"/>
    <property type="project" value="UniProtKB-SubCell"/>
</dbReference>
<comment type="caution">
    <text evidence="10">The sequence shown here is derived from an EMBL/GenBank/DDBJ whole genome shotgun (WGS) entry which is preliminary data.</text>
</comment>
<evidence type="ECO:0000313" key="10">
    <source>
        <dbReference type="EMBL" id="KAH0460354.1"/>
    </source>
</evidence>
<reference evidence="10 11" key="1">
    <citation type="journal article" date="2021" name="Hortic Res">
        <title>Chromosome-scale assembly of the Dendrobium chrysotoxum genome enhances the understanding of orchid evolution.</title>
        <authorList>
            <person name="Zhang Y."/>
            <person name="Zhang G.Q."/>
            <person name="Zhang D."/>
            <person name="Liu X.D."/>
            <person name="Xu X.Y."/>
            <person name="Sun W.H."/>
            <person name="Yu X."/>
            <person name="Zhu X."/>
            <person name="Wang Z.W."/>
            <person name="Zhao X."/>
            <person name="Zhong W.Y."/>
            <person name="Chen H."/>
            <person name="Yin W.L."/>
            <person name="Huang T."/>
            <person name="Niu S.C."/>
            <person name="Liu Z.J."/>
        </authorList>
    </citation>
    <scope>NUCLEOTIDE SEQUENCE [LARGE SCALE GENOMIC DNA]</scope>
    <source>
        <strain evidence="10">Lindl</strain>
    </source>
</reference>
<comment type="subcellular location">
    <subcellularLocation>
        <location evidence="1">Membrane</location>
        <topology evidence="1">Single-pass membrane protein</topology>
    </subcellularLocation>
</comment>
<evidence type="ECO:0000256" key="2">
    <source>
        <dbReference type="ARBA" id="ARBA00022614"/>
    </source>
</evidence>
<keyword evidence="7" id="KW-0472">Membrane</keyword>
<evidence type="ECO:0000256" key="7">
    <source>
        <dbReference type="ARBA" id="ARBA00023136"/>
    </source>
</evidence>
<keyword evidence="6" id="KW-1133">Transmembrane helix</keyword>
<evidence type="ECO:0000256" key="1">
    <source>
        <dbReference type="ARBA" id="ARBA00004167"/>
    </source>
</evidence>
<accession>A0AAV7GY09</accession>
<dbReference type="PANTHER" id="PTHR27000:SF290">
    <property type="entry name" value="LRR RECEPTOR-LIKE SERINE_THREONINE-PROTEIN KINASE RGI2"/>
    <property type="match status" value="1"/>
</dbReference>
<name>A0AAV7GY09_DENCH</name>
<dbReference type="EMBL" id="JAGFBR010000010">
    <property type="protein sequence ID" value="KAH0460354.1"/>
    <property type="molecule type" value="Genomic_DNA"/>
</dbReference>
<dbReference type="PANTHER" id="PTHR27000">
    <property type="entry name" value="LEUCINE-RICH REPEAT RECEPTOR-LIKE PROTEIN KINASE FAMILY PROTEIN-RELATED"/>
    <property type="match status" value="1"/>
</dbReference>
<evidence type="ECO:0000256" key="4">
    <source>
        <dbReference type="ARBA" id="ARBA00022729"/>
    </source>
</evidence>
<dbReference type="PROSITE" id="PS51450">
    <property type="entry name" value="LRR"/>
    <property type="match status" value="1"/>
</dbReference>
<keyword evidence="2" id="KW-0433">Leucine-rich repeat</keyword>
<evidence type="ECO:0000256" key="9">
    <source>
        <dbReference type="ARBA" id="ARBA00023180"/>
    </source>
</evidence>
<keyword evidence="5" id="KW-0677">Repeat</keyword>
<dbReference type="SUPFAM" id="SSF52058">
    <property type="entry name" value="L domain-like"/>
    <property type="match status" value="1"/>
</dbReference>
<gene>
    <name evidence="10" type="ORF">IEQ34_011017</name>
</gene>
<protein>
    <submittedName>
        <fullName evidence="10">Uncharacterized protein</fullName>
    </submittedName>
</protein>
<dbReference type="AlphaFoldDB" id="A0AAV7GY09"/>
<evidence type="ECO:0000256" key="6">
    <source>
        <dbReference type="ARBA" id="ARBA00022989"/>
    </source>
</evidence>
<proteinExistence type="predicted"/>
<keyword evidence="4" id="KW-0732">Signal</keyword>
<dbReference type="Proteomes" id="UP000775213">
    <property type="component" value="Unassembled WGS sequence"/>
</dbReference>
<keyword evidence="8" id="KW-0675">Receptor</keyword>
<evidence type="ECO:0000256" key="3">
    <source>
        <dbReference type="ARBA" id="ARBA00022692"/>
    </source>
</evidence>
<evidence type="ECO:0000313" key="11">
    <source>
        <dbReference type="Proteomes" id="UP000775213"/>
    </source>
</evidence>
<keyword evidence="3" id="KW-0812">Transmembrane</keyword>
<keyword evidence="9" id="KW-0325">Glycoprotein</keyword>
<dbReference type="InterPro" id="IPR032675">
    <property type="entry name" value="LRR_dom_sf"/>
</dbReference>
<evidence type="ECO:0000256" key="8">
    <source>
        <dbReference type="ARBA" id="ARBA00023170"/>
    </source>
</evidence>
<dbReference type="InterPro" id="IPR001611">
    <property type="entry name" value="Leu-rich_rpt"/>
</dbReference>
<dbReference type="Pfam" id="PF00560">
    <property type="entry name" value="LRR_1"/>
    <property type="match status" value="3"/>
</dbReference>
<dbReference type="Gene3D" id="3.80.10.10">
    <property type="entry name" value="Ribonuclease Inhibitor"/>
    <property type="match status" value="1"/>
</dbReference>
<keyword evidence="11" id="KW-1185">Reference proteome</keyword>
<sequence>MNKLILEGNLLSGPIPSSLSRFLSLELYDLSNNRLTSGIPDELCEIEGLDIALDLIRNISILGKLSVLDLSYNNLDDSLAELPGLDNLISLNVSSNNFTGYLPDTKLFHQLSASDLDGNEGLCTHDGDVCFVSSNANGVTSTTKESRRLHKLKLAIILLIIVTFTVSMGNDEVIAVKKLWPSTGGVAATSKEKGNIVRVRDSFSAEVRTLGAILHKNIVRFLDPKVGFQRGKDTPLGDSPYPFGTPNLDHFTTQSGKSNIPLKGRVLFSIWVSSHEESKELEEEKTEKLKT</sequence>